<dbReference type="AlphaFoldDB" id="A0A098EBV5"/>
<proteinExistence type="predicted"/>
<reference evidence="1" key="1">
    <citation type="submission" date="2014-09" db="EMBL/GenBank/DDBJ databases">
        <authorList>
            <person name="Probst J Alexander"/>
        </authorList>
    </citation>
    <scope>NUCLEOTIDE SEQUENCE</scope>
</reference>
<accession>A0A098EBV5</accession>
<sequence length="45" mass="5249">MQASSEVEILESVGRNVFFPVPDVDSVIIKVVQKFPDRRKFYKFC</sequence>
<protein>
    <submittedName>
        <fullName evidence="1">Uncharacterized protein</fullName>
    </submittedName>
</protein>
<dbReference type="Gene3D" id="3.40.50.150">
    <property type="entry name" value="Vaccinia Virus protein VP39"/>
    <property type="match status" value="1"/>
</dbReference>
<dbReference type="EMBL" id="CCXY01000156">
    <property type="protein sequence ID" value="CEG12505.1"/>
    <property type="molecule type" value="Genomic_DNA"/>
</dbReference>
<evidence type="ECO:0000313" key="1">
    <source>
        <dbReference type="EMBL" id="CEG12505.1"/>
    </source>
</evidence>
<name>A0A098EBV5_9ZZZZ</name>
<organism evidence="1">
    <name type="scientific">groundwater metagenome</name>
    <dbReference type="NCBI Taxonomy" id="717931"/>
    <lineage>
        <taxon>unclassified sequences</taxon>
        <taxon>metagenomes</taxon>
        <taxon>ecological metagenomes</taxon>
    </lineage>
</organism>
<gene>
    <name evidence="1" type="ORF">MSIBF_A2390001</name>
</gene>
<dbReference type="InterPro" id="IPR029063">
    <property type="entry name" value="SAM-dependent_MTases_sf"/>
</dbReference>